<accession>D1AN04</accession>
<dbReference type="RefSeq" id="WP_012859978.1">
    <property type="nucleotide sequence ID" value="NC_013517.1"/>
</dbReference>
<dbReference type="GO" id="GO:0016020">
    <property type="term" value="C:membrane"/>
    <property type="evidence" value="ECO:0007669"/>
    <property type="project" value="InterPro"/>
</dbReference>
<evidence type="ECO:0000313" key="9">
    <source>
        <dbReference type="Proteomes" id="UP000000845"/>
    </source>
</evidence>
<dbReference type="GO" id="GO:0005737">
    <property type="term" value="C:cytoplasm"/>
    <property type="evidence" value="ECO:0007669"/>
    <property type="project" value="UniProtKB-SubCell"/>
</dbReference>
<comment type="subcellular location">
    <subcellularLocation>
        <location evidence="1">Cytoplasm</location>
    </subcellularLocation>
</comment>
<name>D1AN04_SEBTE</name>
<dbReference type="Proteomes" id="UP000000845">
    <property type="component" value="Chromosome"/>
</dbReference>
<dbReference type="CDD" id="cd00211">
    <property type="entry name" value="PTS_IIA_fru"/>
    <property type="match status" value="1"/>
</dbReference>
<protein>
    <submittedName>
        <fullName evidence="8">PTS IIA-like nitrogen-regulatory protein PtsN</fullName>
    </submittedName>
</protein>
<evidence type="ECO:0000256" key="6">
    <source>
        <dbReference type="ARBA" id="ARBA00022683"/>
    </source>
</evidence>
<dbReference type="InterPro" id="IPR002178">
    <property type="entry name" value="PTS_EIIA_type-2_dom"/>
</dbReference>
<dbReference type="InterPro" id="IPR051541">
    <property type="entry name" value="PTS_SugarTrans_NitroReg"/>
</dbReference>
<evidence type="ECO:0000313" key="8">
    <source>
        <dbReference type="EMBL" id="ACZ07380.1"/>
    </source>
</evidence>
<keyword evidence="5" id="KW-0808">Transferase</keyword>
<dbReference type="InterPro" id="IPR004715">
    <property type="entry name" value="PTS_IIA_fruc"/>
</dbReference>
<keyword evidence="9" id="KW-1185">Reference proteome</keyword>
<dbReference type="PANTHER" id="PTHR47738">
    <property type="entry name" value="PTS SYSTEM FRUCTOSE-LIKE EIIA COMPONENT-RELATED"/>
    <property type="match status" value="1"/>
</dbReference>
<evidence type="ECO:0000256" key="4">
    <source>
        <dbReference type="ARBA" id="ARBA00022597"/>
    </source>
</evidence>
<dbReference type="EMBL" id="CP001739">
    <property type="protein sequence ID" value="ACZ07380.1"/>
    <property type="molecule type" value="Genomic_DNA"/>
</dbReference>
<evidence type="ECO:0000256" key="5">
    <source>
        <dbReference type="ARBA" id="ARBA00022679"/>
    </source>
</evidence>
<keyword evidence="2" id="KW-0813">Transport</keyword>
<gene>
    <name evidence="8" type="ordered locus">Sterm_0505</name>
</gene>
<dbReference type="FunFam" id="3.40.930.10:FF:000009">
    <property type="entry name" value="PTS system, fructose specific IIABC component"/>
    <property type="match status" value="1"/>
</dbReference>
<dbReference type="GO" id="GO:0008982">
    <property type="term" value="F:protein-N(PI)-phosphohistidine-sugar phosphotransferase activity"/>
    <property type="evidence" value="ECO:0007669"/>
    <property type="project" value="InterPro"/>
</dbReference>
<dbReference type="AlphaFoldDB" id="D1AN04"/>
<dbReference type="GO" id="GO:0009401">
    <property type="term" value="P:phosphoenolpyruvate-dependent sugar phosphotransferase system"/>
    <property type="evidence" value="ECO:0007669"/>
    <property type="project" value="UniProtKB-KW"/>
</dbReference>
<dbReference type="STRING" id="526218.Sterm_0505"/>
<dbReference type="InterPro" id="IPR016152">
    <property type="entry name" value="PTrfase/Anion_transptr"/>
</dbReference>
<evidence type="ECO:0000256" key="3">
    <source>
        <dbReference type="ARBA" id="ARBA00022553"/>
    </source>
</evidence>
<keyword evidence="3" id="KW-0597">Phosphoprotein</keyword>
<dbReference type="eggNOG" id="COG1762">
    <property type="taxonomic scope" value="Bacteria"/>
</dbReference>
<evidence type="ECO:0000259" key="7">
    <source>
        <dbReference type="PROSITE" id="PS51094"/>
    </source>
</evidence>
<feature type="domain" description="PTS EIIA type-2" evidence="7">
    <location>
        <begin position="6"/>
        <end position="150"/>
    </location>
</feature>
<dbReference type="SUPFAM" id="SSF55804">
    <property type="entry name" value="Phoshotransferase/anion transport protein"/>
    <property type="match status" value="1"/>
</dbReference>
<dbReference type="Pfam" id="PF00359">
    <property type="entry name" value="PTS_EIIA_2"/>
    <property type="match status" value="1"/>
</dbReference>
<dbReference type="Gene3D" id="3.40.930.10">
    <property type="entry name" value="Mannitol-specific EII, Chain A"/>
    <property type="match status" value="1"/>
</dbReference>
<dbReference type="KEGG" id="str:Sterm_0505"/>
<keyword evidence="4" id="KW-0762">Sugar transport</keyword>
<organism evidence="8 9">
    <name type="scientific">Sebaldella termitidis (strain ATCC 33386 / NCTC 11300)</name>
    <dbReference type="NCBI Taxonomy" id="526218"/>
    <lineage>
        <taxon>Bacteria</taxon>
        <taxon>Fusobacteriati</taxon>
        <taxon>Fusobacteriota</taxon>
        <taxon>Fusobacteriia</taxon>
        <taxon>Fusobacteriales</taxon>
        <taxon>Leptotrichiaceae</taxon>
        <taxon>Sebaldella</taxon>
    </lineage>
</organism>
<reference evidence="9" key="1">
    <citation type="submission" date="2009-09" db="EMBL/GenBank/DDBJ databases">
        <title>The complete chromosome of Sebaldella termitidis ATCC 33386.</title>
        <authorList>
            <consortium name="US DOE Joint Genome Institute (JGI-PGF)"/>
            <person name="Lucas S."/>
            <person name="Copeland A."/>
            <person name="Lapidus A."/>
            <person name="Glavina del Rio T."/>
            <person name="Dalin E."/>
            <person name="Tice H."/>
            <person name="Bruce D."/>
            <person name="Goodwin L."/>
            <person name="Pitluck S."/>
            <person name="Kyrpides N."/>
            <person name="Mavromatis K."/>
            <person name="Ivanova N."/>
            <person name="Mikhailova N."/>
            <person name="Sims D."/>
            <person name="Meincke L."/>
            <person name="Brettin T."/>
            <person name="Detter J.C."/>
            <person name="Han C."/>
            <person name="Larimer F."/>
            <person name="Land M."/>
            <person name="Hauser L."/>
            <person name="Markowitz V."/>
            <person name="Cheng J.F."/>
            <person name="Hugenholtz P."/>
            <person name="Woyke T."/>
            <person name="Wu D."/>
            <person name="Eisen J.A."/>
        </authorList>
    </citation>
    <scope>NUCLEOTIDE SEQUENCE [LARGE SCALE GENOMIC DNA]</scope>
    <source>
        <strain evidence="9">ATCC 33386 / NCTC 11300</strain>
    </source>
</reference>
<dbReference type="HOGENOM" id="CLU_072531_5_1_0"/>
<dbReference type="PANTHER" id="PTHR47738:SF2">
    <property type="entry name" value="PTS SYSTEM FRUCTOSE-LIKE EIIA COMPONENT"/>
    <property type="match status" value="1"/>
</dbReference>
<evidence type="ECO:0000256" key="2">
    <source>
        <dbReference type="ARBA" id="ARBA00022448"/>
    </source>
</evidence>
<proteinExistence type="predicted"/>
<reference evidence="8 9" key="2">
    <citation type="journal article" date="2010" name="Stand. Genomic Sci.">
        <title>Complete genome sequence of Sebaldella termitidis type strain (NCTC 11300).</title>
        <authorList>
            <person name="Harmon-Smith M."/>
            <person name="Celia L."/>
            <person name="Chertkov O."/>
            <person name="Lapidus A."/>
            <person name="Copeland A."/>
            <person name="Glavina Del Rio T."/>
            <person name="Nolan M."/>
            <person name="Lucas S."/>
            <person name="Tice H."/>
            <person name="Cheng J.F."/>
            <person name="Han C."/>
            <person name="Detter J.C."/>
            <person name="Bruce D."/>
            <person name="Goodwin L."/>
            <person name="Pitluck S."/>
            <person name="Pati A."/>
            <person name="Liolios K."/>
            <person name="Ivanova N."/>
            <person name="Mavromatis K."/>
            <person name="Mikhailova N."/>
            <person name="Chen A."/>
            <person name="Palaniappan K."/>
            <person name="Land M."/>
            <person name="Hauser L."/>
            <person name="Chang Y.J."/>
            <person name="Jeffries C.D."/>
            <person name="Brettin T."/>
            <person name="Goker M."/>
            <person name="Beck B."/>
            <person name="Bristow J."/>
            <person name="Eisen J.A."/>
            <person name="Markowitz V."/>
            <person name="Hugenholtz P."/>
            <person name="Kyrpides N.C."/>
            <person name="Klenk H.P."/>
            <person name="Chen F."/>
        </authorList>
    </citation>
    <scope>NUCLEOTIDE SEQUENCE [LARGE SCALE GENOMIC DNA]</scope>
    <source>
        <strain evidence="9">ATCC 33386 / NCTC 11300</strain>
    </source>
</reference>
<sequence length="151" mass="17081">MINISDLFTEDFILLDVDINSKDELFKAAAEHLYSKNIVNDKELFIKALYDRESIGETGVGDGFAIPHAKSEAVNKPAVLYIKSNRKIEYESLDDLPIDNFFMLVVPENSGNEHINLLSSVACLLLEDEFKAKLENVKSKLEIIDLVNKYI</sequence>
<keyword evidence="6" id="KW-0598">Phosphotransferase system</keyword>
<dbReference type="NCBIfam" id="TIGR00848">
    <property type="entry name" value="fruA"/>
    <property type="match status" value="1"/>
</dbReference>
<evidence type="ECO:0000256" key="1">
    <source>
        <dbReference type="ARBA" id="ARBA00004496"/>
    </source>
</evidence>
<dbReference type="PROSITE" id="PS51094">
    <property type="entry name" value="PTS_EIIA_TYPE_2"/>
    <property type="match status" value="1"/>
</dbReference>